<evidence type="ECO:0000256" key="3">
    <source>
        <dbReference type="SAM" id="Phobius"/>
    </source>
</evidence>
<evidence type="ECO:0000313" key="5">
    <source>
        <dbReference type="Proteomes" id="UP000061135"/>
    </source>
</evidence>
<gene>
    <name evidence="4" type="ORF">CL55_00000890</name>
</gene>
<keyword evidence="1" id="KW-0175">Coiled coil</keyword>
<feature type="region of interest" description="Disordered" evidence="2">
    <location>
        <begin position="1"/>
        <end position="51"/>
    </location>
</feature>
<keyword evidence="5" id="KW-1185">Reference proteome</keyword>
<name>A0A0E3ZKS2_9BURK</name>
<reference evidence="4 5" key="1">
    <citation type="submission" date="2014-03" db="EMBL/GenBank/DDBJ databases">
        <title>Genome of Polynucleobacter strain MWH-MoK4.</title>
        <authorList>
            <person name="Hahn M.W."/>
        </authorList>
    </citation>
    <scope>NUCLEOTIDE SEQUENCE [LARGE SCALE GENOMIC DNA]</scope>
    <source>
        <strain evidence="4 5">MWH-MoK4</strain>
    </source>
</reference>
<keyword evidence="3" id="KW-1133">Transmembrane helix</keyword>
<feature type="transmembrane region" description="Helical" evidence="3">
    <location>
        <begin position="67"/>
        <end position="85"/>
    </location>
</feature>
<proteinExistence type="predicted"/>
<dbReference type="OrthoDB" id="9132643at2"/>
<evidence type="ECO:0000256" key="1">
    <source>
        <dbReference type="SAM" id="Coils"/>
    </source>
</evidence>
<feature type="compositionally biased region" description="Polar residues" evidence="2">
    <location>
        <begin position="32"/>
        <end position="51"/>
    </location>
</feature>
<keyword evidence="3" id="KW-0812">Transmembrane</keyword>
<feature type="coiled-coil region" evidence="1">
    <location>
        <begin position="89"/>
        <end position="116"/>
    </location>
</feature>
<feature type="compositionally biased region" description="Polar residues" evidence="2">
    <location>
        <begin position="1"/>
        <end position="11"/>
    </location>
</feature>
<dbReference type="STRING" id="1835254.CL55_00000890"/>
<keyword evidence="3" id="KW-0472">Membrane</keyword>
<evidence type="ECO:0000256" key="2">
    <source>
        <dbReference type="SAM" id="MobiDB-lite"/>
    </source>
</evidence>
<dbReference type="AlphaFoldDB" id="A0A0E3ZKS2"/>
<dbReference type="KEGG" id="pdq:CL55_00000890"/>
<organism evidence="4 5">
    <name type="scientific">Polynucleobacter duraquae</name>
    <dbReference type="NCBI Taxonomy" id="1835254"/>
    <lineage>
        <taxon>Bacteria</taxon>
        <taxon>Pseudomonadati</taxon>
        <taxon>Pseudomonadota</taxon>
        <taxon>Betaproteobacteria</taxon>
        <taxon>Burkholderiales</taxon>
        <taxon>Burkholderiaceae</taxon>
        <taxon>Polynucleobacter</taxon>
    </lineage>
</organism>
<dbReference type="EMBL" id="CP007501">
    <property type="protein sequence ID" value="AKD24422.1"/>
    <property type="molecule type" value="Genomic_DNA"/>
</dbReference>
<sequence>MPPRHISSQSFDDILSELGDDPAIPDPHGIRKTSSPPRMDPSPQTKTSKPSVLNKSFELKGLNFSPVWIFACTLLICGASLFFFFESNQSLAENEINTLQSQLLALKEELESSQNEWHSELEDLYEVIDEIEVSIHSIETKPPKQAAQSKPTSIPHEVELRRWRYLGITRMGTLEQAFFHTGQSTRMVGKGDLALGEWRLAQAQKELAILTHPKGKSITFKSTNSD</sequence>
<dbReference type="HOGENOM" id="CLU_1223834_0_0_4"/>
<dbReference type="PATRIC" id="fig|576611.7.peg.89"/>
<protein>
    <submittedName>
        <fullName evidence="4">Uncharacterized protein</fullName>
    </submittedName>
</protein>
<dbReference type="Proteomes" id="UP000061135">
    <property type="component" value="Chromosome"/>
</dbReference>
<evidence type="ECO:0000313" key="4">
    <source>
        <dbReference type="EMBL" id="AKD24422.1"/>
    </source>
</evidence>
<dbReference type="RefSeq" id="WP_046329399.1">
    <property type="nucleotide sequence ID" value="NZ_CP007501.1"/>
</dbReference>
<accession>A0A0E3ZKS2</accession>